<evidence type="ECO:0000256" key="6">
    <source>
        <dbReference type="SAM" id="MobiDB-lite"/>
    </source>
</evidence>
<evidence type="ECO:0000256" key="4">
    <source>
        <dbReference type="ARBA" id="ARBA00022833"/>
    </source>
</evidence>
<dbReference type="SUPFAM" id="SSF53098">
    <property type="entry name" value="Ribonuclease H-like"/>
    <property type="match status" value="1"/>
</dbReference>
<keyword evidence="10" id="KW-1185">Reference proteome</keyword>
<dbReference type="PANTHER" id="PTHR46481:SF10">
    <property type="entry name" value="ZINC FINGER BED DOMAIN-CONTAINING PROTEIN 39"/>
    <property type="match status" value="1"/>
</dbReference>
<name>A0A5B0M5B4_PUCGR</name>
<proteinExistence type="predicted"/>
<dbReference type="EMBL" id="VSWC01000170">
    <property type="protein sequence ID" value="KAA1071711.1"/>
    <property type="molecule type" value="Genomic_DNA"/>
</dbReference>
<protein>
    <recommendedName>
        <fullName evidence="7">HAT C-terminal dimerisation domain-containing protein</fullName>
    </recommendedName>
</protein>
<reference evidence="10 11" key="1">
    <citation type="submission" date="2019-05" db="EMBL/GenBank/DDBJ databases">
        <title>Emergence of the Ug99 lineage of the wheat stem rust pathogen through somatic hybridization.</title>
        <authorList>
            <person name="Li F."/>
            <person name="Upadhyaya N.M."/>
            <person name="Sperschneider J."/>
            <person name="Matny O."/>
            <person name="Nguyen-Phuc H."/>
            <person name="Mago R."/>
            <person name="Raley C."/>
            <person name="Miller M.E."/>
            <person name="Silverstein K.A.T."/>
            <person name="Henningsen E."/>
            <person name="Hirsch C.D."/>
            <person name="Visser B."/>
            <person name="Pretorius Z.A."/>
            <person name="Steffenson B.J."/>
            <person name="Schwessinger B."/>
            <person name="Dodds P.N."/>
            <person name="Figueroa M."/>
        </authorList>
    </citation>
    <scope>NUCLEOTIDE SEQUENCE [LARGE SCALE GENOMIC DNA]</scope>
    <source>
        <strain evidence="8">21-0</strain>
        <strain evidence="9 11">Ug99</strain>
    </source>
</reference>
<dbReference type="Pfam" id="PF05699">
    <property type="entry name" value="Dimer_Tnp_hAT"/>
    <property type="match status" value="1"/>
</dbReference>
<gene>
    <name evidence="8" type="ORF">PGT21_017134</name>
    <name evidence="9" type="ORF">PGTUg99_024090</name>
</gene>
<comment type="caution">
    <text evidence="8">The sequence shown here is derived from an EMBL/GenBank/DDBJ whole genome shotgun (WGS) entry which is preliminary data.</text>
</comment>
<evidence type="ECO:0000313" key="11">
    <source>
        <dbReference type="Proteomes" id="UP000325313"/>
    </source>
</evidence>
<dbReference type="InterPro" id="IPR052035">
    <property type="entry name" value="ZnF_BED_domain_contain"/>
</dbReference>
<evidence type="ECO:0000256" key="2">
    <source>
        <dbReference type="ARBA" id="ARBA00022723"/>
    </source>
</evidence>
<dbReference type="PANTHER" id="PTHR46481">
    <property type="entry name" value="ZINC FINGER BED DOMAIN-CONTAINING PROTEIN 4"/>
    <property type="match status" value="1"/>
</dbReference>
<sequence length="177" mass="19761">MFDPMIVVAKKYLALALECSPILLATILHPAWRLSLIRDKFVAHSAVTEELLRTTFKAKSKAHKKMMPQVTTPESNAESNEDEFNYYPEKSGASQEDNELKKYIEGQWPLSKKADPLQWWKLHALEFPRLALIARDVLACAGSSATVERTFSAAADVCQPGRSLAAPTIEQCVSSHM</sequence>
<evidence type="ECO:0000256" key="1">
    <source>
        <dbReference type="ARBA" id="ARBA00004123"/>
    </source>
</evidence>
<dbReference type="GO" id="GO:0008270">
    <property type="term" value="F:zinc ion binding"/>
    <property type="evidence" value="ECO:0007669"/>
    <property type="project" value="UniProtKB-KW"/>
</dbReference>
<accession>A0A5B0M5B4</accession>
<dbReference type="GO" id="GO:0046983">
    <property type="term" value="F:protein dimerization activity"/>
    <property type="evidence" value="ECO:0007669"/>
    <property type="project" value="InterPro"/>
</dbReference>
<keyword evidence="5" id="KW-0539">Nucleus</keyword>
<evidence type="ECO:0000259" key="7">
    <source>
        <dbReference type="Pfam" id="PF05699"/>
    </source>
</evidence>
<feature type="region of interest" description="Disordered" evidence="6">
    <location>
        <begin position="63"/>
        <end position="92"/>
    </location>
</feature>
<keyword evidence="4" id="KW-0862">Zinc</keyword>
<comment type="subcellular location">
    <subcellularLocation>
        <location evidence="1">Nucleus</location>
    </subcellularLocation>
</comment>
<organism evidence="8 10">
    <name type="scientific">Puccinia graminis f. sp. tritici</name>
    <dbReference type="NCBI Taxonomy" id="56615"/>
    <lineage>
        <taxon>Eukaryota</taxon>
        <taxon>Fungi</taxon>
        <taxon>Dikarya</taxon>
        <taxon>Basidiomycota</taxon>
        <taxon>Pucciniomycotina</taxon>
        <taxon>Pucciniomycetes</taxon>
        <taxon>Pucciniales</taxon>
        <taxon>Pucciniaceae</taxon>
        <taxon>Puccinia</taxon>
    </lineage>
</organism>
<dbReference type="InterPro" id="IPR008906">
    <property type="entry name" value="HATC_C_dom"/>
</dbReference>
<dbReference type="EMBL" id="VDEP01000174">
    <property type="protein sequence ID" value="KAA1125948.1"/>
    <property type="molecule type" value="Genomic_DNA"/>
</dbReference>
<feature type="domain" description="HAT C-terminal dimerisation" evidence="7">
    <location>
        <begin position="108"/>
        <end position="163"/>
    </location>
</feature>
<dbReference type="Proteomes" id="UP000325313">
    <property type="component" value="Unassembled WGS sequence"/>
</dbReference>
<feature type="compositionally biased region" description="Polar residues" evidence="6">
    <location>
        <begin position="69"/>
        <end position="78"/>
    </location>
</feature>
<evidence type="ECO:0000256" key="3">
    <source>
        <dbReference type="ARBA" id="ARBA00022771"/>
    </source>
</evidence>
<dbReference type="AlphaFoldDB" id="A0A5B0M5B4"/>
<evidence type="ECO:0000256" key="5">
    <source>
        <dbReference type="ARBA" id="ARBA00023242"/>
    </source>
</evidence>
<dbReference type="GO" id="GO:0005634">
    <property type="term" value="C:nucleus"/>
    <property type="evidence" value="ECO:0007669"/>
    <property type="project" value="UniProtKB-SubCell"/>
</dbReference>
<dbReference type="OrthoDB" id="2506628at2759"/>
<evidence type="ECO:0000313" key="10">
    <source>
        <dbReference type="Proteomes" id="UP000324748"/>
    </source>
</evidence>
<dbReference type="InterPro" id="IPR012337">
    <property type="entry name" value="RNaseH-like_sf"/>
</dbReference>
<keyword evidence="3" id="KW-0863">Zinc-finger</keyword>
<evidence type="ECO:0000313" key="9">
    <source>
        <dbReference type="EMBL" id="KAA1125948.1"/>
    </source>
</evidence>
<evidence type="ECO:0000313" key="8">
    <source>
        <dbReference type="EMBL" id="KAA1071711.1"/>
    </source>
</evidence>
<keyword evidence="2" id="KW-0479">Metal-binding</keyword>
<dbReference type="Proteomes" id="UP000324748">
    <property type="component" value="Unassembled WGS sequence"/>
</dbReference>